<keyword evidence="1" id="KW-0880">Kelch repeat</keyword>
<name>A0A3N4I6W2_ASCIM</name>
<gene>
    <name evidence="4" type="ORF">BJ508DRAFT_330136</name>
</gene>
<proteinExistence type="predicted"/>
<feature type="transmembrane region" description="Helical" evidence="3">
    <location>
        <begin position="467"/>
        <end position="487"/>
    </location>
</feature>
<sequence length="541" mass="58330">MAKSGSEVPELESWCWSGGHSSTVHRDKVYVIGGYIAEFSSKSRTVAEMLFGNPYMFVYDFSKSSKSSIPPALPIIQPVKDMAILRDAAFWSLGDDNGKLLLSQGQFESNLPISVDNHTEYVYNTTVQSQKDGIVNTYDVHEDSWGRIRQSTTESGQLLSSTARASTTFAKKAGKGFALGGRVSPTWILNPETEEFASIAYDEGIKTTFLSSMLVYHSKPGEEGTWTNEETNLGVSESGTLNVLETVGKDGVLVFLGGSSGDEWRSLDTVHVYDISQKTWHNQTTTAAYGTIYPRARNSHCSVVASSPDGTSHNIYIYGGQSSDISATALSDIWVLSIPSFQWIQIDPSNGADPARPAANMACESVGKHGRYMFVFGGDPVTGRCDANGAAKLLDLTTGLWTKEYDFEAPYEVPVVVQKAISGFGKEGAVKSKPEGGFDDPVLEELFVSKISKAQPGSKGLSTGAKAGIAVGVVAFVALLALAAFLFMRRRKAAHKYGVPASTGSESYVVEELDKAPHSSHAELPNQGSEIVELPARSFTK</sequence>
<dbReference type="Proteomes" id="UP000275078">
    <property type="component" value="Unassembled WGS sequence"/>
</dbReference>
<dbReference type="Pfam" id="PF24681">
    <property type="entry name" value="Kelch_KLHDC2_KLHL20_DRC7"/>
    <property type="match status" value="1"/>
</dbReference>
<keyword evidence="3" id="KW-0812">Transmembrane</keyword>
<protein>
    <recommendedName>
        <fullName evidence="6">Galactose oxidase</fullName>
    </recommendedName>
</protein>
<keyword evidence="2" id="KW-0677">Repeat</keyword>
<organism evidence="4 5">
    <name type="scientific">Ascobolus immersus RN42</name>
    <dbReference type="NCBI Taxonomy" id="1160509"/>
    <lineage>
        <taxon>Eukaryota</taxon>
        <taxon>Fungi</taxon>
        <taxon>Dikarya</taxon>
        <taxon>Ascomycota</taxon>
        <taxon>Pezizomycotina</taxon>
        <taxon>Pezizomycetes</taxon>
        <taxon>Pezizales</taxon>
        <taxon>Ascobolaceae</taxon>
        <taxon>Ascobolus</taxon>
    </lineage>
</organism>
<keyword evidence="3" id="KW-1133">Transmembrane helix</keyword>
<evidence type="ECO:0000256" key="1">
    <source>
        <dbReference type="ARBA" id="ARBA00022441"/>
    </source>
</evidence>
<dbReference type="OrthoDB" id="10251809at2759"/>
<accession>A0A3N4I6W2</accession>
<dbReference type="STRING" id="1160509.A0A3N4I6W2"/>
<dbReference type="InterPro" id="IPR015915">
    <property type="entry name" value="Kelch-typ_b-propeller"/>
</dbReference>
<dbReference type="SUPFAM" id="SSF117281">
    <property type="entry name" value="Kelch motif"/>
    <property type="match status" value="1"/>
</dbReference>
<evidence type="ECO:0000256" key="2">
    <source>
        <dbReference type="ARBA" id="ARBA00022737"/>
    </source>
</evidence>
<dbReference type="PANTHER" id="PTHR46093">
    <property type="entry name" value="ACYL-COA-BINDING DOMAIN-CONTAINING PROTEIN 5"/>
    <property type="match status" value="1"/>
</dbReference>
<dbReference type="EMBL" id="ML119725">
    <property type="protein sequence ID" value="RPA77524.1"/>
    <property type="molecule type" value="Genomic_DNA"/>
</dbReference>
<keyword evidence="5" id="KW-1185">Reference proteome</keyword>
<dbReference type="AlphaFoldDB" id="A0A3N4I6W2"/>
<dbReference type="PANTHER" id="PTHR46093:SF18">
    <property type="entry name" value="FIBRONECTIN TYPE-III DOMAIN-CONTAINING PROTEIN"/>
    <property type="match status" value="1"/>
</dbReference>
<evidence type="ECO:0000313" key="4">
    <source>
        <dbReference type="EMBL" id="RPA77524.1"/>
    </source>
</evidence>
<dbReference type="InterPro" id="IPR011043">
    <property type="entry name" value="Gal_Oxase/kelch_b-propeller"/>
</dbReference>
<keyword evidence="3" id="KW-0472">Membrane</keyword>
<evidence type="ECO:0008006" key="6">
    <source>
        <dbReference type="Google" id="ProtNLM"/>
    </source>
</evidence>
<evidence type="ECO:0000313" key="5">
    <source>
        <dbReference type="Proteomes" id="UP000275078"/>
    </source>
</evidence>
<reference evidence="4 5" key="1">
    <citation type="journal article" date="2018" name="Nat. Ecol. Evol.">
        <title>Pezizomycetes genomes reveal the molecular basis of ectomycorrhizal truffle lifestyle.</title>
        <authorList>
            <person name="Murat C."/>
            <person name="Payen T."/>
            <person name="Noel B."/>
            <person name="Kuo A."/>
            <person name="Morin E."/>
            <person name="Chen J."/>
            <person name="Kohler A."/>
            <person name="Krizsan K."/>
            <person name="Balestrini R."/>
            <person name="Da Silva C."/>
            <person name="Montanini B."/>
            <person name="Hainaut M."/>
            <person name="Levati E."/>
            <person name="Barry K.W."/>
            <person name="Belfiori B."/>
            <person name="Cichocki N."/>
            <person name="Clum A."/>
            <person name="Dockter R.B."/>
            <person name="Fauchery L."/>
            <person name="Guy J."/>
            <person name="Iotti M."/>
            <person name="Le Tacon F."/>
            <person name="Lindquist E.A."/>
            <person name="Lipzen A."/>
            <person name="Malagnac F."/>
            <person name="Mello A."/>
            <person name="Molinier V."/>
            <person name="Miyauchi S."/>
            <person name="Poulain J."/>
            <person name="Riccioni C."/>
            <person name="Rubini A."/>
            <person name="Sitrit Y."/>
            <person name="Splivallo R."/>
            <person name="Traeger S."/>
            <person name="Wang M."/>
            <person name="Zifcakova L."/>
            <person name="Wipf D."/>
            <person name="Zambonelli A."/>
            <person name="Paolocci F."/>
            <person name="Nowrousian M."/>
            <person name="Ottonello S."/>
            <person name="Baldrian P."/>
            <person name="Spatafora J.W."/>
            <person name="Henrissat B."/>
            <person name="Nagy L.G."/>
            <person name="Aury J.M."/>
            <person name="Wincker P."/>
            <person name="Grigoriev I.V."/>
            <person name="Bonfante P."/>
            <person name="Martin F.M."/>
        </authorList>
    </citation>
    <scope>NUCLEOTIDE SEQUENCE [LARGE SCALE GENOMIC DNA]</scope>
    <source>
        <strain evidence="4 5">RN42</strain>
    </source>
</reference>
<dbReference type="Gene3D" id="2.120.10.80">
    <property type="entry name" value="Kelch-type beta propeller"/>
    <property type="match status" value="2"/>
</dbReference>
<dbReference type="SUPFAM" id="SSF50965">
    <property type="entry name" value="Galactose oxidase, central domain"/>
    <property type="match status" value="1"/>
</dbReference>
<evidence type="ECO:0000256" key="3">
    <source>
        <dbReference type="SAM" id="Phobius"/>
    </source>
</evidence>